<dbReference type="EMBL" id="SRLO01000151">
    <property type="protein sequence ID" value="TNN71322.1"/>
    <property type="molecule type" value="Genomic_DNA"/>
</dbReference>
<organism evidence="2 3">
    <name type="scientific">Liparis tanakae</name>
    <name type="common">Tanaka's snailfish</name>
    <dbReference type="NCBI Taxonomy" id="230148"/>
    <lineage>
        <taxon>Eukaryota</taxon>
        <taxon>Metazoa</taxon>
        <taxon>Chordata</taxon>
        <taxon>Craniata</taxon>
        <taxon>Vertebrata</taxon>
        <taxon>Euteleostomi</taxon>
        <taxon>Actinopterygii</taxon>
        <taxon>Neopterygii</taxon>
        <taxon>Teleostei</taxon>
        <taxon>Neoteleostei</taxon>
        <taxon>Acanthomorphata</taxon>
        <taxon>Eupercaria</taxon>
        <taxon>Perciformes</taxon>
        <taxon>Cottioidei</taxon>
        <taxon>Cottales</taxon>
        <taxon>Liparidae</taxon>
        <taxon>Liparis</taxon>
    </lineage>
</organism>
<evidence type="ECO:0000313" key="3">
    <source>
        <dbReference type="Proteomes" id="UP000314294"/>
    </source>
</evidence>
<keyword evidence="3" id="KW-1185">Reference proteome</keyword>
<evidence type="ECO:0000313" key="2">
    <source>
        <dbReference type="EMBL" id="TNN71322.1"/>
    </source>
</evidence>
<feature type="region of interest" description="Disordered" evidence="1">
    <location>
        <begin position="1"/>
        <end position="24"/>
    </location>
</feature>
<proteinExistence type="predicted"/>
<sequence length="190" mass="21047">MWPLRAHPKPQHWCSKGREGREGGRGTSPFAGIIQLHTPPGVVGIITDHHVVSPGQRRTDSDLFLGLIAVLLRLRELTGTVSVIQLAVLLPSHESLERRREPAGSVQIRRRPGRLLLLLLLLLLGHTLVRGVRMSHVRITNDVIVRNSNFLKSQSQETVRPVVPLLASSHTLSPASSWSNVSPDDRWLPA</sequence>
<protein>
    <submittedName>
        <fullName evidence="2">Uncharacterized protein</fullName>
    </submittedName>
</protein>
<dbReference type="Proteomes" id="UP000314294">
    <property type="component" value="Unassembled WGS sequence"/>
</dbReference>
<reference evidence="2 3" key="1">
    <citation type="submission" date="2019-03" db="EMBL/GenBank/DDBJ databases">
        <title>First draft genome of Liparis tanakae, snailfish: a comprehensive survey of snailfish specific genes.</title>
        <authorList>
            <person name="Kim W."/>
            <person name="Song I."/>
            <person name="Jeong J.-H."/>
            <person name="Kim D."/>
            <person name="Kim S."/>
            <person name="Ryu S."/>
            <person name="Song J.Y."/>
            <person name="Lee S.K."/>
        </authorList>
    </citation>
    <scope>NUCLEOTIDE SEQUENCE [LARGE SCALE GENOMIC DNA]</scope>
    <source>
        <tissue evidence="2">Muscle</tissue>
    </source>
</reference>
<gene>
    <name evidence="2" type="ORF">EYF80_018400</name>
</gene>
<evidence type="ECO:0000256" key="1">
    <source>
        <dbReference type="SAM" id="MobiDB-lite"/>
    </source>
</evidence>
<accession>A0A4Z2I272</accession>
<comment type="caution">
    <text evidence="2">The sequence shown here is derived from an EMBL/GenBank/DDBJ whole genome shotgun (WGS) entry which is preliminary data.</text>
</comment>
<name>A0A4Z2I272_9TELE</name>
<feature type="compositionally biased region" description="Basic residues" evidence="1">
    <location>
        <begin position="1"/>
        <end position="10"/>
    </location>
</feature>
<dbReference type="AlphaFoldDB" id="A0A4Z2I272"/>